<dbReference type="PANTHER" id="PTHR21058">
    <property type="entry name" value="6,7-DIMETHYL-8-RIBITYLLUMAZINE SYNTHASE DMRL SYNTHASE LUMAZINE SYNTHASE"/>
    <property type="match status" value="1"/>
</dbReference>
<feature type="binding site" evidence="7">
    <location>
        <begin position="89"/>
        <end position="91"/>
    </location>
    <ligand>
        <name>5-amino-6-(D-ribitylamino)uracil</name>
        <dbReference type="ChEBI" id="CHEBI:15934"/>
    </ligand>
</feature>
<evidence type="ECO:0000256" key="2">
    <source>
        <dbReference type="ARBA" id="ARBA00007424"/>
    </source>
</evidence>
<dbReference type="InterPro" id="IPR034964">
    <property type="entry name" value="LS"/>
</dbReference>
<comment type="caution">
    <text evidence="8">The sequence shown here is derived from an EMBL/GenBank/DDBJ whole genome shotgun (WGS) entry which is preliminary data.</text>
</comment>
<feature type="binding site" evidence="7">
    <location>
        <position position="122"/>
    </location>
    <ligand>
        <name>5-amino-6-(D-ribitylamino)uracil</name>
        <dbReference type="ChEBI" id="CHEBI:15934"/>
    </ligand>
</feature>
<dbReference type="GO" id="GO:0000906">
    <property type="term" value="F:6,7-dimethyl-8-ribityllumazine synthase activity"/>
    <property type="evidence" value="ECO:0007669"/>
    <property type="project" value="UniProtKB-UniRule"/>
</dbReference>
<evidence type="ECO:0000256" key="1">
    <source>
        <dbReference type="ARBA" id="ARBA00004917"/>
    </source>
</evidence>
<dbReference type="NCBIfam" id="TIGR00114">
    <property type="entry name" value="lumazine-synth"/>
    <property type="match status" value="1"/>
</dbReference>
<dbReference type="CDD" id="cd09209">
    <property type="entry name" value="Lumazine_synthase-I"/>
    <property type="match status" value="1"/>
</dbReference>
<feature type="binding site" evidence="7">
    <location>
        <position position="136"/>
    </location>
    <ligand>
        <name>(2S)-2-hydroxy-3-oxobutyl phosphate</name>
        <dbReference type="ChEBI" id="CHEBI:58830"/>
    </ligand>
</feature>
<dbReference type="HAMAP" id="MF_00178">
    <property type="entry name" value="Lumazine_synth"/>
    <property type="match status" value="1"/>
</dbReference>
<accession>A0A6N6M6G7</accession>
<feature type="binding site" evidence="7">
    <location>
        <position position="31"/>
    </location>
    <ligand>
        <name>5-amino-6-(D-ribitylamino)uracil</name>
        <dbReference type="ChEBI" id="CHEBI:15934"/>
    </ligand>
</feature>
<comment type="pathway">
    <text evidence="1 7">Cofactor biosynthesis; riboflavin biosynthesis; riboflavin from 2-hydroxy-3-oxobutyl phosphate and 5-amino-6-(D-ribitylamino)uracil: step 1/2.</text>
</comment>
<reference evidence="8 9" key="1">
    <citation type="submission" date="2019-09" db="EMBL/GenBank/DDBJ databases">
        <title>Genomes of Cryomorphaceae.</title>
        <authorList>
            <person name="Bowman J.P."/>
        </authorList>
    </citation>
    <scope>NUCLEOTIDE SEQUENCE [LARGE SCALE GENOMIC DNA]</scope>
    <source>
        <strain evidence="8 9">KCTC 52047</strain>
    </source>
</reference>
<evidence type="ECO:0000256" key="4">
    <source>
        <dbReference type="ARBA" id="ARBA00022619"/>
    </source>
</evidence>
<dbReference type="AlphaFoldDB" id="A0A6N6M6G7"/>
<keyword evidence="4 7" id="KW-0686">Riboflavin biosynthesis</keyword>
<sequence length="167" mass="18075">MATENKNLSQHDLNDLPDCSGLRVGVVFSEWNDEITHALRDGAIEVLKSQNLSDHNIVVKSVPGSFELPLGAQFLCEHDTVDAVVCVGSVIRGETSHFEYVCQGVAHGIKDVSLKYNKPVIFGVLTDDNIEQSRARAGGKHGNKGIEAAVAALKMVALQMDLSQSNY</sequence>
<comment type="catalytic activity">
    <reaction evidence="6 7">
        <text>(2S)-2-hydroxy-3-oxobutyl phosphate + 5-amino-6-(D-ribitylamino)uracil = 6,7-dimethyl-8-(1-D-ribityl)lumazine + phosphate + 2 H2O + H(+)</text>
        <dbReference type="Rhea" id="RHEA:26152"/>
        <dbReference type="ChEBI" id="CHEBI:15377"/>
        <dbReference type="ChEBI" id="CHEBI:15378"/>
        <dbReference type="ChEBI" id="CHEBI:15934"/>
        <dbReference type="ChEBI" id="CHEBI:43474"/>
        <dbReference type="ChEBI" id="CHEBI:58201"/>
        <dbReference type="ChEBI" id="CHEBI:58830"/>
        <dbReference type="EC" id="2.5.1.78"/>
    </reaction>
</comment>
<evidence type="ECO:0000256" key="7">
    <source>
        <dbReference type="HAMAP-Rule" id="MF_00178"/>
    </source>
</evidence>
<dbReference type="GO" id="GO:0009231">
    <property type="term" value="P:riboflavin biosynthetic process"/>
    <property type="evidence" value="ECO:0007669"/>
    <property type="project" value="UniProtKB-UniRule"/>
</dbReference>
<evidence type="ECO:0000256" key="3">
    <source>
        <dbReference type="ARBA" id="ARBA00012664"/>
    </source>
</evidence>
<organism evidence="8 9">
    <name type="scientific">Salibacter halophilus</name>
    <dbReference type="NCBI Taxonomy" id="1803916"/>
    <lineage>
        <taxon>Bacteria</taxon>
        <taxon>Pseudomonadati</taxon>
        <taxon>Bacteroidota</taxon>
        <taxon>Flavobacteriia</taxon>
        <taxon>Flavobacteriales</taxon>
        <taxon>Salibacteraceae</taxon>
        <taxon>Salibacter</taxon>
    </lineage>
</organism>
<protein>
    <recommendedName>
        <fullName evidence="3 7">6,7-dimethyl-8-ribityllumazine synthase</fullName>
        <shortName evidence="7">DMRL synthase</shortName>
        <shortName evidence="7">LS</shortName>
        <shortName evidence="7">Lumazine synthase</shortName>
        <ecNumber evidence="3 7">2.5.1.78</ecNumber>
    </recommendedName>
</protein>
<feature type="binding site" evidence="7">
    <location>
        <begin position="94"/>
        <end position="95"/>
    </location>
    <ligand>
        <name>(2S)-2-hydroxy-3-oxobutyl phosphate</name>
        <dbReference type="ChEBI" id="CHEBI:58830"/>
    </ligand>
</feature>
<comment type="function">
    <text evidence="7">Catalyzes the formation of 6,7-dimethyl-8-ribityllumazine by condensation of 5-amino-6-(D-ribitylamino)uracil with 3,4-dihydroxy-2-butanone 4-phosphate. This is the penultimate step in the biosynthesis of riboflavin.</text>
</comment>
<dbReference type="Pfam" id="PF00885">
    <property type="entry name" value="DMRL_synthase"/>
    <property type="match status" value="1"/>
</dbReference>
<gene>
    <name evidence="7" type="primary">ribH</name>
    <name evidence="8" type="ORF">F3059_02240</name>
</gene>
<dbReference type="GO" id="GO:0005829">
    <property type="term" value="C:cytosol"/>
    <property type="evidence" value="ECO:0007669"/>
    <property type="project" value="TreeGrafter"/>
</dbReference>
<name>A0A6N6M6G7_9FLAO</name>
<feature type="binding site" evidence="7">
    <location>
        <begin position="65"/>
        <end position="67"/>
    </location>
    <ligand>
        <name>5-amino-6-(D-ribitylamino)uracil</name>
        <dbReference type="ChEBI" id="CHEBI:15934"/>
    </ligand>
</feature>
<dbReference type="PANTHER" id="PTHR21058:SF0">
    <property type="entry name" value="6,7-DIMETHYL-8-RIBITYLLUMAZINE SYNTHASE"/>
    <property type="match status" value="1"/>
</dbReference>
<evidence type="ECO:0000313" key="9">
    <source>
        <dbReference type="Proteomes" id="UP000435357"/>
    </source>
</evidence>
<keyword evidence="5 7" id="KW-0808">Transferase</keyword>
<evidence type="ECO:0000313" key="8">
    <source>
        <dbReference type="EMBL" id="KAB1065494.1"/>
    </source>
</evidence>
<proteinExistence type="inferred from homology"/>
<dbReference type="SUPFAM" id="SSF52121">
    <property type="entry name" value="Lumazine synthase"/>
    <property type="match status" value="1"/>
</dbReference>
<dbReference type="UniPathway" id="UPA00275">
    <property type="reaction ID" value="UER00404"/>
</dbReference>
<keyword evidence="9" id="KW-1185">Reference proteome</keyword>
<comment type="similarity">
    <text evidence="2 7">Belongs to the DMRL synthase family.</text>
</comment>
<dbReference type="Gene3D" id="3.40.50.960">
    <property type="entry name" value="Lumazine/riboflavin synthase"/>
    <property type="match status" value="1"/>
</dbReference>
<evidence type="ECO:0000256" key="5">
    <source>
        <dbReference type="ARBA" id="ARBA00022679"/>
    </source>
</evidence>
<dbReference type="EC" id="2.5.1.78" evidence="3 7"/>
<feature type="active site" description="Proton donor" evidence="7">
    <location>
        <position position="97"/>
    </location>
</feature>
<dbReference type="GO" id="GO:0009349">
    <property type="term" value="C:riboflavin synthase complex"/>
    <property type="evidence" value="ECO:0007669"/>
    <property type="project" value="UniProtKB-UniRule"/>
</dbReference>
<evidence type="ECO:0000256" key="6">
    <source>
        <dbReference type="ARBA" id="ARBA00048785"/>
    </source>
</evidence>
<dbReference type="EMBL" id="WACR01000002">
    <property type="protein sequence ID" value="KAB1065494.1"/>
    <property type="molecule type" value="Genomic_DNA"/>
</dbReference>
<dbReference type="RefSeq" id="WP_151166318.1">
    <property type="nucleotide sequence ID" value="NZ_WACR01000002.1"/>
</dbReference>
<dbReference type="OrthoDB" id="9809709at2"/>
<dbReference type="InterPro" id="IPR002180">
    <property type="entry name" value="LS/RS"/>
</dbReference>
<dbReference type="InterPro" id="IPR036467">
    <property type="entry name" value="LS/RS_sf"/>
</dbReference>
<dbReference type="Proteomes" id="UP000435357">
    <property type="component" value="Unassembled WGS sequence"/>
</dbReference>